<dbReference type="InterPro" id="IPR002048">
    <property type="entry name" value="EF_hand_dom"/>
</dbReference>
<evidence type="ECO:0000313" key="5">
    <source>
        <dbReference type="Proteomes" id="UP000063063"/>
    </source>
</evidence>
<keyword evidence="2" id="KW-0106">Calcium</keyword>
<protein>
    <submittedName>
        <fullName evidence="4">Centrin, putative</fullName>
    </submittedName>
</protein>
<dbReference type="SUPFAM" id="SSF47473">
    <property type="entry name" value="EF-hand"/>
    <property type="match status" value="1"/>
</dbReference>
<sequence>MINTAFSTADGRRLPRELTDQQKQDIEEAFRVLDVNGVNTITPNDLKVALRALGYEPDKDAVRRLVAEMDRGGVSTNLVLSEFEDVMRQRFFAEDNDDEVDLAFPLFTEGKSEFISLDDLKRVATEVGEDIPENVLQEIIRECDVLDHDDRISREEFTKMLKYDK</sequence>
<dbReference type="Proteomes" id="UP000063063">
    <property type="component" value="Chromosome 35"/>
</dbReference>
<feature type="domain" description="EF-hand" evidence="3">
    <location>
        <begin position="21"/>
        <end position="56"/>
    </location>
</feature>
<evidence type="ECO:0000256" key="1">
    <source>
        <dbReference type="ARBA" id="ARBA00022737"/>
    </source>
</evidence>
<evidence type="ECO:0000313" key="4">
    <source>
        <dbReference type="EMBL" id="AIO02756.1"/>
    </source>
</evidence>
<reference evidence="4 5" key="1">
    <citation type="journal article" date="2015" name="Sci. Rep.">
        <title>The genome of Leishmania panamensis: insights into genomics of the L. (Viannia) subgenus.</title>
        <authorList>
            <person name="Llanes A."/>
            <person name="Restrepo C.M."/>
            <person name="Vecchio G.D."/>
            <person name="Anguizola F.J."/>
            <person name="Lleonart R."/>
        </authorList>
    </citation>
    <scope>NUCLEOTIDE SEQUENCE [LARGE SCALE GENOMIC DNA]</scope>
    <source>
        <strain evidence="4 5">MHOM/PA/94/PSC-1</strain>
    </source>
</reference>
<organism evidence="4 5">
    <name type="scientific">Leishmania panamensis</name>
    <dbReference type="NCBI Taxonomy" id="5679"/>
    <lineage>
        <taxon>Eukaryota</taxon>
        <taxon>Discoba</taxon>
        <taxon>Euglenozoa</taxon>
        <taxon>Kinetoplastea</taxon>
        <taxon>Metakinetoplastina</taxon>
        <taxon>Trypanosomatida</taxon>
        <taxon>Trypanosomatidae</taxon>
        <taxon>Leishmaniinae</taxon>
        <taxon>Leishmania</taxon>
        <taxon>Leishmania guyanensis species complex</taxon>
    </lineage>
</organism>
<dbReference type="PANTHER" id="PTHR23048">
    <property type="entry name" value="MYOSIN LIGHT CHAIN 1, 3"/>
    <property type="match status" value="1"/>
</dbReference>
<dbReference type="RefSeq" id="XP_010703556.1">
    <property type="nucleotide sequence ID" value="XM_010705254.1"/>
</dbReference>
<feature type="domain" description="EF-hand" evidence="3">
    <location>
        <begin position="131"/>
        <end position="165"/>
    </location>
</feature>
<gene>
    <name evidence="4" type="ORF">LPMP_356270</name>
</gene>
<dbReference type="GO" id="GO:0005509">
    <property type="term" value="F:calcium ion binding"/>
    <property type="evidence" value="ECO:0007669"/>
    <property type="project" value="InterPro"/>
</dbReference>
<dbReference type="VEuPathDB" id="TriTrypDB:LPMP_356270"/>
<dbReference type="InterPro" id="IPR011992">
    <property type="entry name" value="EF-hand-dom_pair"/>
</dbReference>
<accession>A0A088S3K3</accession>
<evidence type="ECO:0000259" key="3">
    <source>
        <dbReference type="PROSITE" id="PS50222"/>
    </source>
</evidence>
<dbReference type="SMART" id="SM00054">
    <property type="entry name" value="EFh"/>
    <property type="match status" value="2"/>
</dbReference>
<dbReference type="OrthoDB" id="26525at2759"/>
<dbReference type="PROSITE" id="PS50222">
    <property type="entry name" value="EF_HAND_2"/>
    <property type="match status" value="2"/>
</dbReference>
<keyword evidence="1" id="KW-0677">Repeat</keyword>
<dbReference type="KEGG" id="lpan:LPMP_356270"/>
<dbReference type="AlphaFoldDB" id="A0A088S3K3"/>
<dbReference type="PANTHER" id="PTHR23048:SF59">
    <property type="entry name" value="EF-HAND SUPERFAMILY PROTEIN"/>
    <property type="match status" value="1"/>
</dbReference>
<dbReference type="InterPro" id="IPR050230">
    <property type="entry name" value="CALM/Myosin/TropC-like"/>
</dbReference>
<keyword evidence="5" id="KW-1185">Reference proteome</keyword>
<dbReference type="CDD" id="cd00051">
    <property type="entry name" value="EFh"/>
    <property type="match status" value="1"/>
</dbReference>
<dbReference type="GO" id="GO:0016460">
    <property type="term" value="C:myosin II complex"/>
    <property type="evidence" value="ECO:0007669"/>
    <property type="project" value="TreeGrafter"/>
</dbReference>
<name>A0A088S3K3_LEIPA</name>
<dbReference type="Pfam" id="PF13499">
    <property type="entry name" value="EF-hand_7"/>
    <property type="match status" value="1"/>
</dbReference>
<dbReference type="VEuPathDB" id="TriTrypDB:LPAL13_350071100"/>
<dbReference type="GeneID" id="22579655"/>
<dbReference type="EMBL" id="CP009404">
    <property type="protein sequence ID" value="AIO02756.1"/>
    <property type="molecule type" value="Genomic_DNA"/>
</dbReference>
<dbReference type="Gene3D" id="1.10.238.10">
    <property type="entry name" value="EF-hand"/>
    <property type="match status" value="1"/>
</dbReference>
<dbReference type="FunFam" id="1.10.238.10:FF:000001">
    <property type="entry name" value="Calmodulin 1"/>
    <property type="match status" value="1"/>
</dbReference>
<dbReference type="Pfam" id="PF13833">
    <property type="entry name" value="EF-hand_8"/>
    <property type="match status" value="1"/>
</dbReference>
<proteinExistence type="predicted"/>
<evidence type="ECO:0000256" key="2">
    <source>
        <dbReference type="ARBA" id="ARBA00022837"/>
    </source>
</evidence>
<dbReference type="eggNOG" id="KOG0028">
    <property type="taxonomic scope" value="Eukaryota"/>
</dbReference>